<comment type="caution">
    <text evidence="2">The sequence shown here is derived from an EMBL/GenBank/DDBJ whole genome shotgun (WGS) entry which is preliminary data.</text>
</comment>
<proteinExistence type="predicted"/>
<evidence type="ECO:0000313" key="3">
    <source>
        <dbReference type="Proteomes" id="UP001596241"/>
    </source>
</evidence>
<reference evidence="3" key="1">
    <citation type="journal article" date="2019" name="Int. J. Syst. Evol. Microbiol.">
        <title>The Global Catalogue of Microorganisms (GCM) 10K type strain sequencing project: providing services to taxonomists for standard genome sequencing and annotation.</title>
        <authorList>
            <consortium name="The Broad Institute Genomics Platform"/>
            <consortium name="The Broad Institute Genome Sequencing Center for Infectious Disease"/>
            <person name="Wu L."/>
            <person name="Ma J."/>
        </authorList>
    </citation>
    <scope>NUCLEOTIDE SEQUENCE [LARGE SCALE GENOMIC DNA]</scope>
    <source>
        <strain evidence="3">CGMCC 1.15809</strain>
    </source>
</reference>
<feature type="region of interest" description="Disordered" evidence="1">
    <location>
        <begin position="1"/>
        <end position="63"/>
    </location>
</feature>
<feature type="compositionally biased region" description="Basic and acidic residues" evidence="1">
    <location>
        <begin position="26"/>
        <end position="44"/>
    </location>
</feature>
<name>A0ABW1FRB1_9ACTN</name>
<protein>
    <submittedName>
        <fullName evidence="2">Uncharacterized protein</fullName>
    </submittedName>
</protein>
<feature type="compositionally biased region" description="Polar residues" evidence="1">
    <location>
        <begin position="1"/>
        <end position="25"/>
    </location>
</feature>
<evidence type="ECO:0000313" key="2">
    <source>
        <dbReference type="EMBL" id="MFC5895911.1"/>
    </source>
</evidence>
<dbReference type="EMBL" id="JBHSPW010000012">
    <property type="protein sequence ID" value="MFC5895911.1"/>
    <property type="molecule type" value="Genomic_DNA"/>
</dbReference>
<organism evidence="2 3">
    <name type="scientific">Streptomyces ramulosus</name>
    <dbReference type="NCBI Taxonomy" id="47762"/>
    <lineage>
        <taxon>Bacteria</taxon>
        <taxon>Bacillati</taxon>
        <taxon>Actinomycetota</taxon>
        <taxon>Actinomycetes</taxon>
        <taxon>Kitasatosporales</taxon>
        <taxon>Streptomycetaceae</taxon>
        <taxon>Streptomyces</taxon>
    </lineage>
</organism>
<dbReference type="RefSeq" id="WP_351321939.1">
    <property type="nucleotide sequence ID" value="NZ_JBHSPW010000012.1"/>
</dbReference>
<evidence type="ECO:0000256" key="1">
    <source>
        <dbReference type="SAM" id="MobiDB-lite"/>
    </source>
</evidence>
<keyword evidence="3" id="KW-1185">Reference proteome</keyword>
<gene>
    <name evidence="2" type="ORF">ACFP3M_24260</name>
</gene>
<dbReference type="Proteomes" id="UP001596241">
    <property type="component" value="Unassembled WGS sequence"/>
</dbReference>
<sequence length="63" mass="6957">MQGFTKSELATGTKLKQSGWTVSQSTRKEKKDAGSIKDLRDKLNETNNARRANRAAHDGRPLG</sequence>
<accession>A0ABW1FRB1</accession>